<dbReference type="SMART" id="SM00671">
    <property type="entry name" value="SEL1"/>
    <property type="match status" value="5"/>
</dbReference>
<comment type="caution">
    <text evidence="3">The sequence shown here is derived from an EMBL/GenBank/DDBJ whole genome shotgun (WGS) entry which is preliminary data.</text>
</comment>
<dbReference type="InterPro" id="IPR001245">
    <property type="entry name" value="Ser-Thr/Tyr_kinase_cat_dom"/>
</dbReference>
<evidence type="ECO:0000256" key="1">
    <source>
        <dbReference type="SAM" id="Coils"/>
    </source>
</evidence>
<dbReference type="InterPro" id="IPR000719">
    <property type="entry name" value="Prot_kinase_dom"/>
</dbReference>
<dbReference type="AlphaFoldDB" id="A0A015J6I7"/>
<feature type="domain" description="Protein kinase" evidence="2">
    <location>
        <begin position="247"/>
        <end position="525"/>
    </location>
</feature>
<dbReference type="InterPro" id="IPR011009">
    <property type="entry name" value="Kinase-like_dom_sf"/>
</dbReference>
<dbReference type="Pfam" id="PF08238">
    <property type="entry name" value="Sel1"/>
    <property type="match status" value="5"/>
</dbReference>
<accession>A0A015J6I7</accession>
<organism evidence="3 4">
    <name type="scientific">Rhizophagus irregularis (strain DAOM 197198w)</name>
    <name type="common">Glomus intraradices</name>
    <dbReference type="NCBI Taxonomy" id="1432141"/>
    <lineage>
        <taxon>Eukaryota</taxon>
        <taxon>Fungi</taxon>
        <taxon>Fungi incertae sedis</taxon>
        <taxon>Mucoromycota</taxon>
        <taxon>Glomeromycotina</taxon>
        <taxon>Glomeromycetes</taxon>
        <taxon>Glomerales</taxon>
        <taxon>Glomeraceae</taxon>
        <taxon>Rhizophagus</taxon>
    </lineage>
</organism>
<feature type="coiled-coil region" evidence="1">
    <location>
        <begin position="558"/>
        <end position="585"/>
    </location>
</feature>
<dbReference type="InterPro" id="IPR011990">
    <property type="entry name" value="TPR-like_helical_dom_sf"/>
</dbReference>
<dbReference type="PANTHER" id="PTHR45011">
    <property type="entry name" value="DAP3-BINDING CELL DEATH ENHANCER 1"/>
    <property type="match status" value="1"/>
</dbReference>
<gene>
    <name evidence="3" type="ORF">RirG_269970</name>
</gene>
<protein>
    <submittedName>
        <fullName evidence="3">Skt5p</fullName>
    </submittedName>
</protein>
<reference evidence="3 4" key="1">
    <citation type="submission" date="2014-02" db="EMBL/GenBank/DDBJ databases">
        <title>Single nucleus genome sequencing reveals high similarity among nuclei of an endomycorrhizal fungus.</title>
        <authorList>
            <person name="Lin K."/>
            <person name="Geurts R."/>
            <person name="Zhang Z."/>
            <person name="Limpens E."/>
            <person name="Saunders D.G."/>
            <person name="Mu D."/>
            <person name="Pang E."/>
            <person name="Cao H."/>
            <person name="Cha H."/>
            <person name="Lin T."/>
            <person name="Zhou Q."/>
            <person name="Shang Y."/>
            <person name="Li Y."/>
            <person name="Ivanov S."/>
            <person name="Sharma T."/>
            <person name="Velzen R.V."/>
            <person name="Ruijter N.D."/>
            <person name="Aanen D.K."/>
            <person name="Win J."/>
            <person name="Kamoun S."/>
            <person name="Bisseling T."/>
            <person name="Huang S."/>
        </authorList>
    </citation>
    <scope>NUCLEOTIDE SEQUENCE [LARGE SCALE GENOMIC DNA]</scope>
    <source>
        <strain evidence="4">DAOM197198w</strain>
    </source>
</reference>
<dbReference type="Gene3D" id="1.25.40.10">
    <property type="entry name" value="Tetratricopeptide repeat domain"/>
    <property type="match status" value="1"/>
</dbReference>
<keyword evidence="4" id="KW-1185">Reference proteome</keyword>
<dbReference type="EMBL" id="JEMT01029919">
    <property type="protein sequence ID" value="EXX50524.1"/>
    <property type="molecule type" value="Genomic_DNA"/>
</dbReference>
<dbReference type="PROSITE" id="PS50011">
    <property type="entry name" value="PROTEIN_KINASE_DOM"/>
    <property type="match status" value="1"/>
</dbReference>
<dbReference type="SUPFAM" id="SSF56112">
    <property type="entry name" value="Protein kinase-like (PK-like)"/>
    <property type="match status" value="1"/>
</dbReference>
<name>A0A015J6I7_RHIIW</name>
<dbReference type="InterPro" id="IPR006597">
    <property type="entry name" value="Sel1-like"/>
</dbReference>
<evidence type="ECO:0000313" key="3">
    <source>
        <dbReference type="EMBL" id="EXX50524.1"/>
    </source>
</evidence>
<evidence type="ECO:0000259" key="2">
    <source>
        <dbReference type="PROSITE" id="PS50011"/>
    </source>
</evidence>
<dbReference type="SUPFAM" id="SSF81901">
    <property type="entry name" value="HCP-like"/>
    <property type="match status" value="1"/>
</dbReference>
<evidence type="ECO:0000313" key="4">
    <source>
        <dbReference type="Proteomes" id="UP000022910"/>
    </source>
</evidence>
<dbReference type="InterPro" id="IPR052748">
    <property type="entry name" value="ISR_Activator"/>
</dbReference>
<dbReference type="GO" id="GO:0005524">
    <property type="term" value="F:ATP binding"/>
    <property type="evidence" value="ECO:0007669"/>
    <property type="project" value="InterPro"/>
</dbReference>
<dbReference type="Proteomes" id="UP000022910">
    <property type="component" value="Unassembled WGS sequence"/>
</dbReference>
<proteinExistence type="predicted"/>
<dbReference type="PANTHER" id="PTHR45011:SF1">
    <property type="entry name" value="DAP3-BINDING CELL DEATH ENHANCER 1"/>
    <property type="match status" value="1"/>
</dbReference>
<dbReference type="Pfam" id="PF07714">
    <property type="entry name" value="PK_Tyr_Ser-Thr"/>
    <property type="match status" value="1"/>
</dbReference>
<keyword evidence="1" id="KW-0175">Coiled coil</keyword>
<dbReference type="Gene3D" id="1.10.510.10">
    <property type="entry name" value="Transferase(Phosphotransferase) domain 1"/>
    <property type="match status" value="1"/>
</dbReference>
<dbReference type="GO" id="GO:0004672">
    <property type="term" value="F:protein kinase activity"/>
    <property type="evidence" value="ECO:0007669"/>
    <property type="project" value="InterPro"/>
</dbReference>
<sequence>MHNLAMCRNGVGIEKDLEKGFYWYQKAAENGLTDSMHNLAMCYEDGEGTEKDLEKAFHWYQKAAESDNELAMFNLAAFYHENEVETENNSEKGFYWCQKVAEKGNKQAMFNLAIHYEYGVGTEKNPEKAFQWYQKAAENGHEVAMFKLAIYYENGIAIEKNLEKAFYWHQKATESNKVNFKNEVELCNECEQRIDYQWCQQCNAKRFQQDFSKWTSKNEFIDKFIQEAQLSAKSSYEFLEWIPYNKLSSINYYDKGGFSEIHKAIWSDGPVFSWNFDKQQWNRQTNHEVILKMLNNSSNLNSNFLNEWKYHYECQKKSFSKFVQFFGITKDPNNSDYIIVMSYAKKGSFRKCLSDIIKFKWQDKLQLLKKIILGLKVIHESNLTHGDFHDGNILMSEDYNEIFIIDLGLCKPINSDLQNSDNKVNEAWGVAPFMAPEILRYEPYTPASDIYSFSMIMWEFTSGIPPFNGEAYDHELISKICQGDRPKIDENTPQCYIDLMKKCWDSDPSSRPDITMLEDIISEWIGCINDYYIFNRDGNRIFEVPNIDKKLKNDMLEFVKADKALTQAEANLTQKEANLTQEKVNTSIIQQAYSTSSTSSKIFSQEVFQEIDDDFKPID</sequence>
<dbReference type="HOGENOM" id="CLU_000288_97_1_1"/>